<dbReference type="RefSeq" id="WP_092893495.1">
    <property type="nucleotide sequence ID" value="NZ_FOOQ01000005.1"/>
</dbReference>
<accession>A0A1I2VCJ8</accession>
<dbReference type="InterPro" id="IPR007325">
    <property type="entry name" value="KFase/CYL"/>
</dbReference>
<dbReference type="Gene3D" id="3.50.30.50">
    <property type="entry name" value="Putative cyclase"/>
    <property type="match status" value="1"/>
</dbReference>
<protein>
    <submittedName>
        <fullName evidence="1">Kynurenine formamidase</fullName>
    </submittedName>
</protein>
<dbReference type="PANTHER" id="PTHR31118">
    <property type="entry name" value="CYCLASE-LIKE PROTEIN 2"/>
    <property type="match status" value="1"/>
</dbReference>
<dbReference type="OrthoDB" id="9014at2157"/>
<gene>
    <name evidence="1" type="ORF">SAMN04488063_3125</name>
</gene>
<dbReference type="STRING" id="553467.SAMN04488063_3125"/>
<evidence type="ECO:0000313" key="1">
    <source>
        <dbReference type="EMBL" id="SFG85907.1"/>
    </source>
</evidence>
<dbReference type="SUPFAM" id="SSF102198">
    <property type="entry name" value="Putative cyclase"/>
    <property type="match status" value="1"/>
</dbReference>
<dbReference type="InterPro" id="IPR037175">
    <property type="entry name" value="KFase_sf"/>
</dbReference>
<dbReference type="PANTHER" id="PTHR31118:SF12">
    <property type="entry name" value="CYCLASE-LIKE PROTEIN 2"/>
    <property type="match status" value="1"/>
</dbReference>
<dbReference type="Proteomes" id="UP000198876">
    <property type="component" value="Unassembled WGS sequence"/>
</dbReference>
<organism evidence="1 2">
    <name type="scientific">Halopelagius inordinatus</name>
    <dbReference type="NCBI Taxonomy" id="553467"/>
    <lineage>
        <taxon>Archaea</taxon>
        <taxon>Methanobacteriati</taxon>
        <taxon>Methanobacteriota</taxon>
        <taxon>Stenosarchaea group</taxon>
        <taxon>Halobacteria</taxon>
        <taxon>Halobacteriales</taxon>
        <taxon>Haloferacaceae</taxon>
    </lineage>
</organism>
<name>A0A1I2VCJ8_9EURY</name>
<dbReference type="EMBL" id="FOOQ01000005">
    <property type="protein sequence ID" value="SFG85907.1"/>
    <property type="molecule type" value="Genomic_DNA"/>
</dbReference>
<dbReference type="GO" id="GO:0004061">
    <property type="term" value="F:arylformamidase activity"/>
    <property type="evidence" value="ECO:0007669"/>
    <property type="project" value="InterPro"/>
</dbReference>
<keyword evidence="2" id="KW-1185">Reference proteome</keyword>
<evidence type="ECO:0000313" key="2">
    <source>
        <dbReference type="Proteomes" id="UP000198876"/>
    </source>
</evidence>
<dbReference type="AlphaFoldDB" id="A0A1I2VCJ8"/>
<proteinExistence type="predicted"/>
<reference evidence="2" key="1">
    <citation type="submission" date="2016-10" db="EMBL/GenBank/DDBJ databases">
        <authorList>
            <person name="Varghese N."/>
            <person name="Submissions S."/>
        </authorList>
    </citation>
    <scope>NUCLEOTIDE SEQUENCE [LARGE SCALE GENOMIC DNA]</scope>
    <source>
        <strain evidence="2">CGMCC 1.7739</strain>
    </source>
</reference>
<sequence length="239" mass="26262">MSDDNKLSNALSALVDSEVVDLSQTLEEGMPVVPTHARYGHTLYESYEQGDVACHYRLTLGEHTGTHMDAPLHFIAEGDAHNDIASIDLDSLIGRAATIDVADIERNATVPVERIEQWETKHGDLREDDRVLFRFGWDRHWATGSDGTQYMADWPGLSEKAAEYLTDTGIALVGCDTAAIDVAHDESFPAHYELLGNETYIVENLTSLDELPPFSLLVTLPLKIEDGSGSPIRAVAIVD</sequence>
<dbReference type="GO" id="GO:0019441">
    <property type="term" value="P:L-tryptophan catabolic process to kynurenine"/>
    <property type="evidence" value="ECO:0007669"/>
    <property type="project" value="InterPro"/>
</dbReference>
<dbReference type="Pfam" id="PF04199">
    <property type="entry name" value="Cyclase"/>
    <property type="match status" value="1"/>
</dbReference>